<evidence type="ECO:0000256" key="5">
    <source>
        <dbReference type="ARBA" id="ARBA00061049"/>
    </source>
</evidence>
<evidence type="ECO:0000256" key="1">
    <source>
        <dbReference type="ARBA" id="ARBA00004245"/>
    </source>
</evidence>
<keyword evidence="2" id="KW-0963">Cytoplasm</keyword>
<dbReference type="GO" id="GO:0005856">
    <property type="term" value="C:cytoskeleton"/>
    <property type="evidence" value="ECO:0007669"/>
    <property type="project" value="UniProtKB-SubCell"/>
</dbReference>
<dbReference type="OrthoDB" id="10263206at2759"/>
<dbReference type="EMBL" id="BQMJ01000049">
    <property type="protein sequence ID" value="GJQ13920.1"/>
    <property type="molecule type" value="Genomic_DNA"/>
</dbReference>
<dbReference type="Gene3D" id="1.10.8.270">
    <property type="entry name" value="putative rabgap domain of human tbc1 domain family member 14 like domains"/>
    <property type="match status" value="1"/>
</dbReference>
<dbReference type="PANTHER" id="PTHR22957:SF263">
    <property type="entry name" value="MITOTIC CHECK POINT PROTEIN BUB2"/>
    <property type="match status" value="1"/>
</dbReference>
<keyword evidence="8" id="KW-1185">Reference proteome</keyword>
<comment type="caution">
    <text evidence="7">The sequence shown here is derived from an EMBL/GenBank/DDBJ whole genome shotgun (WGS) entry which is preliminary data.</text>
</comment>
<reference evidence="7" key="1">
    <citation type="journal article" date="2022" name="Proc. Natl. Acad. Sci. U.S.A.">
        <title>Life cycle and functional genomics of the unicellular red alga Galdieria for elucidating algal and plant evolution and industrial use.</title>
        <authorList>
            <person name="Hirooka S."/>
            <person name="Itabashi T."/>
            <person name="Ichinose T.M."/>
            <person name="Onuma R."/>
            <person name="Fujiwara T."/>
            <person name="Yamashita S."/>
            <person name="Jong L.W."/>
            <person name="Tomita R."/>
            <person name="Iwane A.H."/>
            <person name="Miyagishima S.Y."/>
        </authorList>
    </citation>
    <scope>NUCLEOTIDE SEQUENCE</scope>
    <source>
        <strain evidence="7">NBRC 102759</strain>
    </source>
</reference>
<evidence type="ECO:0000259" key="6">
    <source>
        <dbReference type="PROSITE" id="PS50086"/>
    </source>
</evidence>
<dbReference type="InterPro" id="IPR035969">
    <property type="entry name" value="Rab-GAP_TBC_sf"/>
</dbReference>
<keyword evidence="3" id="KW-0206">Cytoskeleton</keyword>
<dbReference type="Gene3D" id="1.10.472.80">
    <property type="entry name" value="Ypt/Rab-GAP domain of gyp1p, domain 3"/>
    <property type="match status" value="1"/>
</dbReference>
<dbReference type="Pfam" id="PF00566">
    <property type="entry name" value="RabGAP-TBC"/>
    <property type="match status" value="1"/>
</dbReference>
<reference evidence="7" key="2">
    <citation type="submission" date="2022-01" db="EMBL/GenBank/DDBJ databases">
        <authorList>
            <person name="Hirooka S."/>
            <person name="Miyagishima S.Y."/>
        </authorList>
    </citation>
    <scope>NUCLEOTIDE SEQUENCE</scope>
    <source>
        <strain evidence="7">NBRC 102759</strain>
    </source>
</reference>
<organism evidence="7 8">
    <name type="scientific">Galdieria partita</name>
    <dbReference type="NCBI Taxonomy" id="83374"/>
    <lineage>
        <taxon>Eukaryota</taxon>
        <taxon>Rhodophyta</taxon>
        <taxon>Bangiophyceae</taxon>
        <taxon>Galdieriales</taxon>
        <taxon>Galdieriaceae</taxon>
        <taxon>Galdieria</taxon>
    </lineage>
</organism>
<protein>
    <recommendedName>
        <fullName evidence="6">Rab-GAP TBC domain-containing protein</fullName>
    </recommendedName>
</protein>
<keyword evidence="4" id="KW-0131">Cell cycle</keyword>
<dbReference type="PANTHER" id="PTHR22957">
    <property type="entry name" value="TBC1 DOMAIN FAMILY MEMBER GTPASE-ACTIVATING PROTEIN"/>
    <property type="match status" value="1"/>
</dbReference>
<evidence type="ECO:0000313" key="7">
    <source>
        <dbReference type="EMBL" id="GJQ13920.1"/>
    </source>
</evidence>
<dbReference type="GO" id="GO:0005096">
    <property type="term" value="F:GTPase activator activity"/>
    <property type="evidence" value="ECO:0007669"/>
    <property type="project" value="TreeGrafter"/>
</dbReference>
<accession>A0A9C7Q134</accession>
<gene>
    <name evidence="7" type="ORF">GpartN1_g5711.t1</name>
</gene>
<evidence type="ECO:0000256" key="3">
    <source>
        <dbReference type="ARBA" id="ARBA00023212"/>
    </source>
</evidence>
<name>A0A9C7Q134_9RHOD</name>
<dbReference type="PROSITE" id="PS50086">
    <property type="entry name" value="TBC_RABGAP"/>
    <property type="match status" value="1"/>
</dbReference>
<dbReference type="FunFam" id="1.10.8.270:FF:000035">
    <property type="entry name" value="Cell cycle arrest protein BUB2"/>
    <property type="match status" value="1"/>
</dbReference>
<evidence type="ECO:0000313" key="8">
    <source>
        <dbReference type="Proteomes" id="UP001061958"/>
    </source>
</evidence>
<dbReference type="SMART" id="SM00164">
    <property type="entry name" value="TBC"/>
    <property type="match status" value="1"/>
</dbReference>
<dbReference type="Proteomes" id="UP001061958">
    <property type="component" value="Unassembled WGS sequence"/>
</dbReference>
<proteinExistence type="inferred from homology"/>
<comment type="subcellular location">
    <subcellularLocation>
        <location evidence="1">Cytoplasm</location>
        <location evidence="1">Cytoskeleton</location>
    </subcellularLocation>
</comment>
<dbReference type="SUPFAM" id="SSF47923">
    <property type="entry name" value="Ypt/Rab-GAP domain of gyp1p"/>
    <property type="match status" value="2"/>
</dbReference>
<evidence type="ECO:0000256" key="2">
    <source>
        <dbReference type="ARBA" id="ARBA00022490"/>
    </source>
</evidence>
<feature type="domain" description="Rab-GAP TBC" evidence="6">
    <location>
        <begin position="55"/>
        <end position="244"/>
    </location>
</feature>
<dbReference type="InterPro" id="IPR000195">
    <property type="entry name" value="Rab-GAP-TBC_dom"/>
</dbReference>
<dbReference type="AlphaFoldDB" id="A0A9C7Q134"/>
<evidence type="ECO:0000256" key="4">
    <source>
        <dbReference type="ARBA" id="ARBA00023306"/>
    </source>
</evidence>
<comment type="similarity">
    <text evidence="5">Belongs to the BUB2 family.</text>
</comment>
<sequence length="327" mass="37306">MANVNIVDAVNDMIDSVVESAKKEKVEYHEKLLILRQYVLNHSLPPNTSDNEFDVNSYSLRASVWKSLMGVGEIDVGEYESLVRKGPSREHLRIREDALRTFRHDSEFQTRVPEDKLVRVLSAFVHWSDGTPFYYRGGMNCLCAPFLYVMSEPEAFFCFRMLISKYIPQYAKYDKAIELSGANLGCKILSHCLHYIEPDLFEYLERHGLADATLYAFPTISTLGANVPPLAEILRLWDIQLGFGAHMNILFTLARLCISKDEIMSSTKPIQVLNGLIGPRRYESGQENNAEIIITKALALSKQLPEDLYWQVCEHTQHTISLPRITV</sequence>